<feature type="region of interest" description="Disordered" evidence="1">
    <location>
        <begin position="32"/>
        <end position="55"/>
    </location>
</feature>
<evidence type="ECO:0000313" key="3">
    <source>
        <dbReference type="EMBL" id="EEN56814.1"/>
    </source>
</evidence>
<sequence length="158" mass="17066">MPSYLDERSALAVMSYDGTVLSCAASMVSRVDTRNPPAHTATQGHSTNSEKRHLAAGLPRATQVVKSTFVQDVGRASQLTSGDIWVQYQDGTQLVVMATSTTVKYVDSSGKLHRYGESATLPAHVRERLVNLPRIVEALAAQKTQTSQASSHARTAIR</sequence>
<dbReference type="Gene3D" id="2.40.50.930">
    <property type="match status" value="1"/>
</dbReference>
<proteinExistence type="predicted"/>
<evidence type="ECO:0000259" key="2">
    <source>
        <dbReference type="PROSITE" id="PS50078"/>
    </source>
</evidence>
<dbReference type="EMBL" id="GG666548">
    <property type="protein sequence ID" value="EEN56814.1"/>
    <property type="molecule type" value="Genomic_DNA"/>
</dbReference>
<dbReference type="eggNOG" id="KOG0575">
    <property type="taxonomic scope" value="Eukaryota"/>
</dbReference>
<dbReference type="CDD" id="cd13116">
    <property type="entry name" value="POLO_box_Plk4_3"/>
    <property type="match status" value="1"/>
</dbReference>
<name>C3YRQ9_BRAFL</name>
<accession>C3YRQ9</accession>
<dbReference type="AlphaFoldDB" id="C3YRQ9"/>
<dbReference type="STRING" id="7739.C3YRQ9"/>
<feature type="domain" description="POLO box" evidence="2">
    <location>
        <begin position="63"/>
        <end position="141"/>
    </location>
</feature>
<dbReference type="InterPro" id="IPR000959">
    <property type="entry name" value="POLO_box_dom"/>
</dbReference>
<dbReference type="FunFam" id="2.40.50.930:FF:000001">
    <property type="entry name" value="Serine/threonine-protein kinase PLK4"/>
    <property type="match status" value="1"/>
</dbReference>
<evidence type="ECO:0000256" key="1">
    <source>
        <dbReference type="SAM" id="MobiDB-lite"/>
    </source>
</evidence>
<dbReference type="InParanoid" id="C3YRQ9"/>
<reference evidence="3" key="1">
    <citation type="journal article" date="2008" name="Nature">
        <title>The amphioxus genome and the evolution of the chordate karyotype.</title>
        <authorList>
            <consortium name="US DOE Joint Genome Institute (JGI-PGF)"/>
            <person name="Putnam N.H."/>
            <person name="Butts T."/>
            <person name="Ferrier D.E.K."/>
            <person name="Furlong R.F."/>
            <person name="Hellsten U."/>
            <person name="Kawashima T."/>
            <person name="Robinson-Rechavi M."/>
            <person name="Shoguchi E."/>
            <person name="Terry A."/>
            <person name="Yu J.-K."/>
            <person name="Benito-Gutierrez E.L."/>
            <person name="Dubchak I."/>
            <person name="Garcia-Fernandez J."/>
            <person name="Gibson-Brown J.J."/>
            <person name="Grigoriev I.V."/>
            <person name="Horton A.C."/>
            <person name="de Jong P.J."/>
            <person name="Jurka J."/>
            <person name="Kapitonov V.V."/>
            <person name="Kohara Y."/>
            <person name="Kuroki Y."/>
            <person name="Lindquist E."/>
            <person name="Lucas S."/>
            <person name="Osoegawa K."/>
            <person name="Pennacchio L.A."/>
            <person name="Salamov A.A."/>
            <person name="Satou Y."/>
            <person name="Sauka-Spengler T."/>
            <person name="Schmutz J."/>
            <person name="Shin-I T."/>
            <person name="Toyoda A."/>
            <person name="Bronner-Fraser M."/>
            <person name="Fujiyama A."/>
            <person name="Holland L.Z."/>
            <person name="Holland P.W.H."/>
            <person name="Satoh N."/>
            <person name="Rokhsar D.S."/>
        </authorList>
    </citation>
    <scope>NUCLEOTIDE SEQUENCE [LARGE SCALE GENOMIC DNA]</scope>
    <source>
        <strain evidence="3">S238N-H82</strain>
        <tissue evidence="3">Testes</tissue>
    </source>
</reference>
<dbReference type="SUPFAM" id="SSF82615">
    <property type="entry name" value="Polo-box domain"/>
    <property type="match status" value="1"/>
</dbReference>
<dbReference type="PROSITE" id="PS50078">
    <property type="entry name" value="POLO_BOX"/>
    <property type="match status" value="1"/>
</dbReference>
<organism>
    <name type="scientific">Branchiostoma floridae</name>
    <name type="common">Florida lancelet</name>
    <name type="synonym">Amphioxus</name>
    <dbReference type="NCBI Taxonomy" id="7739"/>
    <lineage>
        <taxon>Eukaryota</taxon>
        <taxon>Metazoa</taxon>
        <taxon>Chordata</taxon>
        <taxon>Cephalochordata</taxon>
        <taxon>Leptocardii</taxon>
        <taxon>Amphioxiformes</taxon>
        <taxon>Branchiostomatidae</taxon>
        <taxon>Branchiostoma</taxon>
    </lineage>
</organism>
<dbReference type="InterPro" id="IPR033696">
    <property type="entry name" value="POLO_box_Plk4_C"/>
</dbReference>
<protein>
    <recommendedName>
        <fullName evidence="2">POLO box domain-containing protein</fullName>
    </recommendedName>
</protein>
<gene>
    <name evidence="3" type="ORF">BRAFLDRAFT_95092</name>
</gene>